<keyword evidence="2" id="KW-0812">Transmembrane</keyword>
<feature type="domain" description="Globin-sensor" evidence="3">
    <location>
        <begin position="47"/>
        <end position="247"/>
    </location>
</feature>
<dbReference type="Pfam" id="PF11563">
    <property type="entry name" value="Protoglobin"/>
    <property type="match status" value="1"/>
</dbReference>
<dbReference type="GO" id="GO:0019825">
    <property type="term" value="F:oxygen binding"/>
    <property type="evidence" value="ECO:0007669"/>
    <property type="project" value="InterPro"/>
</dbReference>
<reference evidence="4 6" key="1">
    <citation type="submission" date="2015-02" db="EMBL/GenBank/DDBJ databases">
        <authorList>
            <person name="Chooi Y.-H."/>
        </authorList>
    </citation>
    <scope>NUCLEOTIDE SEQUENCE [LARGE SCALE GENOMIC DNA]</scope>
    <source>
        <strain evidence="4">E3</strain>
    </source>
</reference>
<proteinExistence type="predicted"/>
<geneLocation type="mitochondrion" evidence="5"/>
<dbReference type="GO" id="GO:0020037">
    <property type="term" value="F:heme binding"/>
    <property type="evidence" value="ECO:0007669"/>
    <property type="project" value="InterPro"/>
</dbReference>
<evidence type="ECO:0000256" key="1">
    <source>
        <dbReference type="SAM" id="MobiDB-lite"/>
    </source>
</evidence>
<evidence type="ECO:0000313" key="5">
    <source>
        <dbReference type="EMBL" id="SPR01769.1"/>
    </source>
</evidence>
<dbReference type="EMBL" id="OVEO01000019">
    <property type="protein sequence ID" value="SPR01769.1"/>
    <property type="molecule type" value="Genomic_DNA"/>
</dbReference>
<sequence length="300" mass="33232">MTNTTTTTATATKKGDTRPAAWKAGAEGHTDALERVERDRLYTDLAYRYSYVCRFVEFGDADQKAIRDAAPHLGPLVPKLVDAVYDKLFSFDITRDIFATRMEGYKGRTILAGNDLSMDRCVKAGCPARIVILVTSVRSCSEQIRFRKDMLSKYLVKVVTADYNESMLKYLDWVAVIHTPNKFKKTANRIEYIHINALLTFVESVLIAEISNLPLDPSATRDLIVAFNKLLWVQNDLFAQYYVHDGNELAGCRAVVKGVPPAVALHNAQASPWMSSSVLGAVVLSLVTGTVIGYLAGASW</sequence>
<dbReference type="Gene3D" id="1.10.490.10">
    <property type="entry name" value="Globins"/>
    <property type="match status" value="1"/>
</dbReference>
<keyword evidence="2" id="KW-0472">Membrane</keyword>
<gene>
    <name evidence="4" type="ORF">PBRA_008541</name>
    <name evidence="5" type="ORF">PLBR_LOCUS8984</name>
</gene>
<evidence type="ECO:0000313" key="6">
    <source>
        <dbReference type="Proteomes" id="UP000039324"/>
    </source>
</evidence>
<keyword evidence="6" id="KW-1185">Reference proteome</keyword>
<dbReference type="Proteomes" id="UP000039324">
    <property type="component" value="Unassembled WGS sequence"/>
</dbReference>
<feature type="compositionally biased region" description="Low complexity" evidence="1">
    <location>
        <begin position="1"/>
        <end position="12"/>
    </location>
</feature>
<dbReference type="OMA" id="FAKYYCN"/>
<feature type="region of interest" description="Disordered" evidence="1">
    <location>
        <begin position="1"/>
        <end position="22"/>
    </location>
</feature>
<reference evidence="5 7" key="2">
    <citation type="submission" date="2018-03" db="EMBL/GenBank/DDBJ databases">
        <authorList>
            <person name="Fogelqvist J."/>
        </authorList>
    </citation>
    <scope>NUCLEOTIDE SEQUENCE [LARGE SCALE GENOMIC DNA]</scope>
</reference>
<accession>A0A0G4J2Q2</accession>
<dbReference type="PANTHER" id="PTHR42071:SF1">
    <property type="entry name" value="GLOBIN-SENSOR DOMAIN-CONTAINING PROTEIN"/>
    <property type="match status" value="1"/>
</dbReference>
<dbReference type="EMBL" id="CDSF01000113">
    <property type="protein sequence ID" value="CEP01599.1"/>
    <property type="molecule type" value="Genomic_DNA"/>
</dbReference>
<organism evidence="4 6">
    <name type="scientific">Plasmodiophora brassicae</name>
    <name type="common">Clubroot disease agent</name>
    <dbReference type="NCBI Taxonomy" id="37360"/>
    <lineage>
        <taxon>Eukaryota</taxon>
        <taxon>Sar</taxon>
        <taxon>Rhizaria</taxon>
        <taxon>Endomyxa</taxon>
        <taxon>Phytomyxea</taxon>
        <taxon>Plasmodiophorida</taxon>
        <taxon>Plasmodiophoridae</taxon>
        <taxon>Plasmodiophora</taxon>
    </lineage>
</organism>
<evidence type="ECO:0000256" key="2">
    <source>
        <dbReference type="SAM" id="Phobius"/>
    </source>
</evidence>
<dbReference type="InterPro" id="IPR044398">
    <property type="entry name" value="Globin-sensor_dom"/>
</dbReference>
<dbReference type="AlphaFoldDB" id="A0A0G4J2Q2"/>
<dbReference type="Proteomes" id="UP000290189">
    <property type="component" value="Unassembled WGS sequence"/>
</dbReference>
<name>A0A0G4J2Q2_PLABS</name>
<evidence type="ECO:0000313" key="7">
    <source>
        <dbReference type="Proteomes" id="UP000290189"/>
    </source>
</evidence>
<keyword evidence="5" id="KW-0496">Mitochondrion</keyword>
<dbReference type="PANTHER" id="PTHR42071">
    <property type="entry name" value="PROTOGLOBIN DOMAIN-CONTAINING PROTEIN"/>
    <property type="match status" value="1"/>
</dbReference>
<evidence type="ECO:0000313" key="4">
    <source>
        <dbReference type="EMBL" id="CEP01599.1"/>
    </source>
</evidence>
<protein>
    <recommendedName>
        <fullName evidence="3">Globin-sensor domain-containing protein</fullName>
    </recommendedName>
</protein>
<dbReference type="OrthoDB" id="10027058at2759"/>
<keyword evidence="2" id="KW-1133">Transmembrane helix</keyword>
<evidence type="ECO:0000259" key="3">
    <source>
        <dbReference type="Pfam" id="PF11563"/>
    </source>
</evidence>
<dbReference type="InterPro" id="IPR012292">
    <property type="entry name" value="Globin/Proto"/>
</dbReference>
<feature type="transmembrane region" description="Helical" evidence="2">
    <location>
        <begin position="273"/>
        <end position="296"/>
    </location>
</feature>